<dbReference type="Gene3D" id="3.30.590.20">
    <property type="match status" value="1"/>
</dbReference>
<evidence type="ECO:0000256" key="1">
    <source>
        <dbReference type="PROSITE-ProRule" id="PRU00703"/>
    </source>
</evidence>
<dbReference type="InterPro" id="IPR000644">
    <property type="entry name" value="CBS_dom"/>
</dbReference>
<sequence>MGDHKVNKAEGKRARTAFIGHLLDDIKALEIMLEKGLFEKDVERIGAEQEFCLITENWRPSKSSEDILQAINDPHFTTELAQYNLEINLDPVELKGNCFSLIHQQLIDLLNKAQSAAVAKNAKVLLSGILPTVSKNELNADYMTPNPRYWALNDMIREMRGADFELHIKGIDELSIKHDSVLFEACNTSFQLHLQVAPEDFISSYNWAQTIAGPVLSICTNAPLLLGRELWSETRIALFQQSIDTRSSSFALKTKEPRVTFGSSWAEGSVAEIFKHDIARYQVILASDIKENSLEVLKSGKTPRLKALCLHNGTVYRWNRPCYGVGGEKAHLRIENRYIPSGPSTVDEMANFVFWVGLMKGRPSKYDDMKQLMDFGDVKANFIKAARTGKESVFKWMGGTYTASELALKELLPIAYDGLSKTEISREDVDHYMGIIEKRIAGITGSQWIVANYRKLKKHMRQDKALQELTKAIYQYQQDKLPIHAWPMLTAKSSSRNSEKLFVNHVMSTELFTVNEHDLADLAISIMRWKNIHHVPVEGSEGKLKGLLTWNGMKKYMGSVRSISKSVSDIMEKNIISVEPGTKLDEAIKLMKQNDIGCLPVVQNNRLVGIMTKKDIINLRSE</sequence>
<dbReference type="InterPro" id="IPR046342">
    <property type="entry name" value="CBS_dom_sf"/>
</dbReference>
<dbReference type="Proteomes" id="UP001172082">
    <property type="component" value="Unassembled WGS sequence"/>
</dbReference>
<protein>
    <submittedName>
        <fullName evidence="3">CBS domain-containing protein</fullName>
    </submittedName>
</protein>
<keyword evidence="4" id="KW-1185">Reference proteome</keyword>
<organism evidence="3 4">
    <name type="scientific">Splendidivirga corallicola</name>
    <dbReference type="NCBI Taxonomy" id="3051826"/>
    <lineage>
        <taxon>Bacteria</taxon>
        <taxon>Pseudomonadati</taxon>
        <taxon>Bacteroidota</taxon>
        <taxon>Cytophagia</taxon>
        <taxon>Cytophagales</taxon>
        <taxon>Splendidivirgaceae</taxon>
        <taxon>Splendidivirga</taxon>
    </lineage>
</organism>
<feature type="domain" description="CBS" evidence="2">
    <location>
        <begin position="507"/>
        <end position="566"/>
    </location>
</feature>
<dbReference type="SUPFAM" id="SSF54631">
    <property type="entry name" value="CBS-domain pair"/>
    <property type="match status" value="1"/>
</dbReference>
<proteinExistence type="predicted"/>
<dbReference type="InterPro" id="IPR014746">
    <property type="entry name" value="Gln_synth/guanido_kin_cat_dom"/>
</dbReference>
<dbReference type="Pfam" id="PF00571">
    <property type="entry name" value="CBS"/>
    <property type="match status" value="2"/>
</dbReference>
<gene>
    <name evidence="3" type="ORF">QQ008_03125</name>
</gene>
<name>A0ABT8KKQ8_9BACT</name>
<dbReference type="PANTHER" id="PTHR36510:SF3">
    <property type="entry name" value="CONSERVED PROTEIN"/>
    <property type="match status" value="1"/>
</dbReference>
<dbReference type="SMART" id="SM00116">
    <property type="entry name" value="CBS"/>
    <property type="match status" value="2"/>
</dbReference>
<accession>A0ABT8KKQ8</accession>
<reference evidence="3" key="1">
    <citation type="submission" date="2023-06" db="EMBL/GenBank/DDBJ databases">
        <title>Genomic of Parafulvivirga corallium.</title>
        <authorList>
            <person name="Wang G."/>
        </authorList>
    </citation>
    <scope>NUCLEOTIDE SEQUENCE</scope>
    <source>
        <strain evidence="3">BMA10</strain>
    </source>
</reference>
<evidence type="ECO:0000313" key="4">
    <source>
        <dbReference type="Proteomes" id="UP001172082"/>
    </source>
</evidence>
<dbReference type="RefSeq" id="WP_346750353.1">
    <property type="nucleotide sequence ID" value="NZ_JAUJEA010000001.1"/>
</dbReference>
<dbReference type="Gene3D" id="3.10.580.10">
    <property type="entry name" value="CBS-domain"/>
    <property type="match status" value="1"/>
</dbReference>
<dbReference type="EMBL" id="JAUJEA010000001">
    <property type="protein sequence ID" value="MDN5200328.1"/>
    <property type="molecule type" value="Genomic_DNA"/>
</dbReference>
<keyword evidence="1" id="KW-0129">CBS domain</keyword>
<feature type="domain" description="CBS" evidence="2">
    <location>
        <begin position="571"/>
        <end position="622"/>
    </location>
</feature>
<evidence type="ECO:0000259" key="2">
    <source>
        <dbReference type="PROSITE" id="PS51371"/>
    </source>
</evidence>
<dbReference type="SUPFAM" id="SSF55931">
    <property type="entry name" value="Glutamine synthetase/guanido kinase"/>
    <property type="match status" value="1"/>
</dbReference>
<evidence type="ECO:0000313" key="3">
    <source>
        <dbReference type="EMBL" id="MDN5200328.1"/>
    </source>
</evidence>
<dbReference type="PROSITE" id="PS51371">
    <property type="entry name" value="CBS"/>
    <property type="match status" value="2"/>
</dbReference>
<comment type="caution">
    <text evidence="3">The sequence shown here is derived from an EMBL/GenBank/DDBJ whole genome shotgun (WGS) entry which is preliminary data.</text>
</comment>
<dbReference type="InterPro" id="IPR050141">
    <property type="entry name" value="GCL_type2/YbdK_subfam"/>
</dbReference>
<dbReference type="PANTHER" id="PTHR36510">
    <property type="entry name" value="GLUTAMATE--CYSTEINE LIGASE 2-RELATED"/>
    <property type="match status" value="1"/>
</dbReference>